<dbReference type="GeneID" id="45766133"/>
<sequence>MSDDVDLLLGVGAAATRAGRTRRAIHAAIAAGRLPALSVPVGGGRHVWLVRQADVDKTWKQKRKAAA</sequence>
<reference evidence="1 2" key="1">
    <citation type="submission" date="2015-09" db="EMBL/GenBank/DDBJ databases">
        <title>Genome Sequences of Mycobacterium immunogenum Isolates, Recuperated from a Chloraminated Drinking Water Distribution System Simulator Subjected to Episodes of Nitrification.</title>
        <authorList>
            <person name="Gomez-Alvarez V."/>
            <person name="Revetta R.P."/>
        </authorList>
    </citation>
    <scope>NUCLEOTIDE SEQUENCE [LARGE SCALE GENOMIC DNA]</scope>
    <source>
        <strain evidence="1 2">H076</strain>
    </source>
</reference>
<dbReference type="EMBL" id="LJFS01000084">
    <property type="protein sequence ID" value="KPG19729.1"/>
    <property type="molecule type" value="Genomic_DNA"/>
</dbReference>
<protein>
    <recommendedName>
        <fullName evidence="3">Transcriptional regulator</fullName>
    </recommendedName>
</protein>
<gene>
    <name evidence="1" type="ORF">AN912_30260</name>
</gene>
<dbReference type="RefSeq" id="WP_043080560.1">
    <property type="nucleotide sequence ID" value="NZ_CP011530.1"/>
</dbReference>
<keyword evidence="2" id="KW-1185">Reference proteome</keyword>
<evidence type="ECO:0008006" key="3">
    <source>
        <dbReference type="Google" id="ProtNLM"/>
    </source>
</evidence>
<dbReference type="Proteomes" id="UP000037962">
    <property type="component" value="Unassembled WGS sequence"/>
</dbReference>
<proteinExistence type="predicted"/>
<evidence type="ECO:0000313" key="2">
    <source>
        <dbReference type="Proteomes" id="UP000037962"/>
    </source>
</evidence>
<evidence type="ECO:0000313" key="1">
    <source>
        <dbReference type="EMBL" id="KPG19729.1"/>
    </source>
</evidence>
<comment type="caution">
    <text evidence="1">The sequence shown here is derived from an EMBL/GenBank/DDBJ whole genome shotgun (WGS) entry which is preliminary data.</text>
</comment>
<organism evidence="1 2">
    <name type="scientific">Mycobacteroides immunogenum</name>
    <dbReference type="NCBI Taxonomy" id="83262"/>
    <lineage>
        <taxon>Bacteria</taxon>
        <taxon>Bacillati</taxon>
        <taxon>Actinomycetota</taxon>
        <taxon>Actinomycetes</taxon>
        <taxon>Mycobacteriales</taxon>
        <taxon>Mycobacteriaceae</taxon>
        <taxon>Mycobacteroides</taxon>
    </lineage>
</organism>
<accession>A0ABR5LHJ6</accession>
<name>A0ABR5LHJ6_9MYCO</name>